<dbReference type="EMBL" id="JASCZI010121991">
    <property type="protein sequence ID" value="MED6163472.1"/>
    <property type="molecule type" value="Genomic_DNA"/>
</dbReference>
<sequence length="145" mass="15353">MMSLSPTSDDFSTTAASYKDEEEEDEASITTAIAATAADAVIGTVATPNDAIAAGGRIDTESADVPPIKTTGTASKTCQRKLKTTEDRSLTLPTCLTTKPLPTKVPRRSCRSPLPETAATVMTMRTIKIPVADTSICLIMLLQLY</sequence>
<feature type="region of interest" description="Disordered" evidence="1">
    <location>
        <begin position="1"/>
        <end position="28"/>
    </location>
</feature>
<name>A0ABU6UQ91_9FABA</name>
<proteinExistence type="predicted"/>
<accession>A0ABU6UQ91</accession>
<protein>
    <submittedName>
        <fullName evidence="2">Uncharacterized protein</fullName>
    </submittedName>
</protein>
<feature type="region of interest" description="Disordered" evidence="1">
    <location>
        <begin position="61"/>
        <end position="82"/>
    </location>
</feature>
<evidence type="ECO:0000256" key="1">
    <source>
        <dbReference type="SAM" id="MobiDB-lite"/>
    </source>
</evidence>
<feature type="compositionally biased region" description="Polar residues" evidence="1">
    <location>
        <begin position="1"/>
        <end position="16"/>
    </location>
</feature>
<keyword evidence="3" id="KW-1185">Reference proteome</keyword>
<dbReference type="Proteomes" id="UP001341840">
    <property type="component" value="Unassembled WGS sequence"/>
</dbReference>
<evidence type="ECO:0000313" key="2">
    <source>
        <dbReference type="EMBL" id="MED6163472.1"/>
    </source>
</evidence>
<evidence type="ECO:0000313" key="3">
    <source>
        <dbReference type="Proteomes" id="UP001341840"/>
    </source>
</evidence>
<gene>
    <name evidence="2" type="ORF">PIB30_080229</name>
</gene>
<comment type="caution">
    <text evidence="2">The sequence shown here is derived from an EMBL/GenBank/DDBJ whole genome shotgun (WGS) entry which is preliminary data.</text>
</comment>
<organism evidence="2 3">
    <name type="scientific">Stylosanthes scabra</name>
    <dbReference type="NCBI Taxonomy" id="79078"/>
    <lineage>
        <taxon>Eukaryota</taxon>
        <taxon>Viridiplantae</taxon>
        <taxon>Streptophyta</taxon>
        <taxon>Embryophyta</taxon>
        <taxon>Tracheophyta</taxon>
        <taxon>Spermatophyta</taxon>
        <taxon>Magnoliopsida</taxon>
        <taxon>eudicotyledons</taxon>
        <taxon>Gunneridae</taxon>
        <taxon>Pentapetalae</taxon>
        <taxon>rosids</taxon>
        <taxon>fabids</taxon>
        <taxon>Fabales</taxon>
        <taxon>Fabaceae</taxon>
        <taxon>Papilionoideae</taxon>
        <taxon>50 kb inversion clade</taxon>
        <taxon>dalbergioids sensu lato</taxon>
        <taxon>Dalbergieae</taxon>
        <taxon>Pterocarpus clade</taxon>
        <taxon>Stylosanthes</taxon>
    </lineage>
</organism>
<reference evidence="2 3" key="1">
    <citation type="journal article" date="2023" name="Plants (Basel)">
        <title>Bridging the Gap: Combining Genomics and Transcriptomics Approaches to Understand Stylosanthes scabra, an Orphan Legume from the Brazilian Caatinga.</title>
        <authorList>
            <person name="Ferreira-Neto J.R.C."/>
            <person name="da Silva M.D."/>
            <person name="Binneck E."/>
            <person name="de Melo N.F."/>
            <person name="da Silva R.H."/>
            <person name="de Melo A.L.T.M."/>
            <person name="Pandolfi V."/>
            <person name="Bustamante F.O."/>
            <person name="Brasileiro-Vidal A.C."/>
            <person name="Benko-Iseppon A.M."/>
        </authorList>
    </citation>
    <scope>NUCLEOTIDE SEQUENCE [LARGE SCALE GENOMIC DNA]</scope>
    <source>
        <tissue evidence="2">Leaves</tissue>
    </source>
</reference>